<feature type="domain" description="Aconitase/3-isopropylmalate dehydratase large subunit alpha/beta/alpha" evidence="4">
    <location>
        <begin position="149"/>
        <end position="197"/>
    </location>
</feature>
<dbReference type="InterPro" id="IPR001030">
    <property type="entry name" value="Acoase/IPM_deHydtase_lsu_aba"/>
</dbReference>
<evidence type="ECO:0000256" key="2">
    <source>
        <dbReference type="ARBA" id="ARBA00023004"/>
    </source>
</evidence>
<evidence type="ECO:0000256" key="3">
    <source>
        <dbReference type="ARBA" id="ARBA00023014"/>
    </source>
</evidence>
<dbReference type="GO" id="GO:0051536">
    <property type="term" value="F:iron-sulfur cluster binding"/>
    <property type="evidence" value="ECO:0007669"/>
    <property type="project" value="UniProtKB-KW"/>
</dbReference>
<dbReference type="Pfam" id="PF00330">
    <property type="entry name" value="Aconitase"/>
    <property type="match status" value="1"/>
</dbReference>
<organism evidence="5 6">
    <name type="scientific">Dillenia turbinata</name>
    <dbReference type="NCBI Taxonomy" id="194707"/>
    <lineage>
        <taxon>Eukaryota</taxon>
        <taxon>Viridiplantae</taxon>
        <taxon>Streptophyta</taxon>
        <taxon>Embryophyta</taxon>
        <taxon>Tracheophyta</taxon>
        <taxon>Spermatophyta</taxon>
        <taxon>Magnoliopsida</taxon>
        <taxon>eudicotyledons</taxon>
        <taxon>Gunneridae</taxon>
        <taxon>Pentapetalae</taxon>
        <taxon>Dilleniales</taxon>
        <taxon>Dilleniaceae</taxon>
        <taxon>Dillenia</taxon>
    </lineage>
</organism>
<dbReference type="EMBL" id="JBAMMX010000015">
    <property type="protein sequence ID" value="KAK6925617.1"/>
    <property type="molecule type" value="Genomic_DNA"/>
</dbReference>
<keyword evidence="3" id="KW-0411">Iron-sulfur</keyword>
<accession>A0AAN8VDS3</accession>
<dbReference type="PANTHER" id="PTHR11670">
    <property type="entry name" value="ACONITASE/IRON-RESPONSIVE ELEMENT FAMILY MEMBER"/>
    <property type="match status" value="1"/>
</dbReference>
<dbReference type="AlphaFoldDB" id="A0AAN8VDS3"/>
<evidence type="ECO:0000313" key="6">
    <source>
        <dbReference type="Proteomes" id="UP001370490"/>
    </source>
</evidence>
<dbReference type="InterPro" id="IPR015931">
    <property type="entry name" value="Acnase/IPM_dHydase_lsu_aba_1/3"/>
</dbReference>
<dbReference type="Proteomes" id="UP001370490">
    <property type="component" value="Unassembled WGS sequence"/>
</dbReference>
<gene>
    <name evidence="5" type="ORF">RJ641_007336</name>
</gene>
<comment type="caution">
    <text evidence="5">The sequence shown here is derived from an EMBL/GenBank/DDBJ whole genome shotgun (WGS) entry which is preliminary data.</text>
</comment>
<evidence type="ECO:0000256" key="1">
    <source>
        <dbReference type="ARBA" id="ARBA00022723"/>
    </source>
</evidence>
<dbReference type="SUPFAM" id="SSF53732">
    <property type="entry name" value="Aconitase iron-sulfur domain"/>
    <property type="match status" value="1"/>
</dbReference>
<protein>
    <submittedName>
        <fullName evidence="5">Aconitase/3-isopropylmalate dehydratase large subunit, alpha/beta/alpha domain</fullName>
    </submittedName>
</protein>
<evidence type="ECO:0000259" key="4">
    <source>
        <dbReference type="Pfam" id="PF00330"/>
    </source>
</evidence>
<keyword evidence="6" id="KW-1185">Reference proteome</keyword>
<sequence>MDKLLLIFLAHPHIQIKDPFSEFCIFVAFEGFITNGIGRPKFLFQADYEALIYGLVDLSFGKSSVHRNHGWFLTESQTIDQQWELIRIQQRLMVLELLDGELAVMKDKHKGGNFISQRFMLRLYFSIHPSRATVTLKNSCPLSFWFAPMSKVLPGVVGFKLGGKLCNGVTATDLVLTVTQMLRKHVVVGKFVEFFGNCNA</sequence>
<proteinExistence type="predicted"/>
<keyword evidence="2" id="KW-0408">Iron</keyword>
<dbReference type="InterPro" id="IPR006249">
    <property type="entry name" value="Aconitase/IRP2"/>
</dbReference>
<dbReference type="GO" id="GO:0046872">
    <property type="term" value="F:metal ion binding"/>
    <property type="evidence" value="ECO:0007669"/>
    <property type="project" value="UniProtKB-KW"/>
</dbReference>
<dbReference type="InterPro" id="IPR036008">
    <property type="entry name" value="Aconitase_4Fe-4S_dom"/>
</dbReference>
<name>A0AAN8VDS3_9MAGN</name>
<dbReference type="Gene3D" id="3.30.499.10">
    <property type="entry name" value="Aconitase, domain 3"/>
    <property type="match status" value="1"/>
</dbReference>
<keyword evidence="1" id="KW-0479">Metal-binding</keyword>
<reference evidence="5 6" key="1">
    <citation type="submission" date="2023-12" db="EMBL/GenBank/DDBJ databases">
        <title>A high-quality genome assembly for Dillenia turbinata (Dilleniales).</title>
        <authorList>
            <person name="Chanderbali A."/>
        </authorList>
    </citation>
    <scope>NUCLEOTIDE SEQUENCE [LARGE SCALE GENOMIC DNA]</scope>
    <source>
        <strain evidence="5">LSX21</strain>
        <tissue evidence="5">Leaf</tissue>
    </source>
</reference>
<evidence type="ECO:0000313" key="5">
    <source>
        <dbReference type="EMBL" id="KAK6925617.1"/>
    </source>
</evidence>